<dbReference type="Pfam" id="PF00664">
    <property type="entry name" value="ABC_membrane"/>
    <property type="match status" value="1"/>
</dbReference>
<dbReference type="GO" id="GO:0016887">
    <property type="term" value="F:ATP hydrolysis activity"/>
    <property type="evidence" value="ECO:0007669"/>
    <property type="project" value="InterPro"/>
</dbReference>
<dbReference type="InterPro" id="IPR011527">
    <property type="entry name" value="ABC1_TM_dom"/>
</dbReference>
<evidence type="ECO:0000313" key="11">
    <source>
        <dbReference type="Proteomes" id="UP000761380"/>
    </source>
</evidence>
<organism evidence="10 11">
    <name type="scientific">Selenomonas ruminantium</name>
    <dbReference type="NCBI Taxonomy" id="971"/>
    <lineage>
        <taxon>Bacteria</taxon>
        <taxon>Bacillati</taxon>
        <taxon>Bacillota</taxon>
        <taxon>Negativicutes</taxon>
        <taxon>Selenomonadales</taxon>
        <taxon>Selenomonadaceae</taxon>
        <taxon>Selenomonas</taxon>
    </lineage>
</organism>
<protein>
    <submittedName>
        <fullName evidence="10">Thiol reductant ABC exporter subunit CydD</fullName>
    </submittedName>
</protein>
<dbReference type="PANTHER" id="PTHR24221">
    <property type="entry name" value="ATP-BINDING CASSETTE SUB-FAMILY B"/>
    <property type="match status" value="1"/>
</dbReference>
<dbReference type="SMART" id="SM00382">
    <property type="entry name" value="AAA"/>
    <property type="match status" value="1"/>
</dbReference>
<dbReference type="InterPro" id="IPR036640">
    <property type="entry name" value="ABC1_TM_sf"/>
</dbReference>
<dbReference type="InterPro" id="IPR027417">
    <property type="entry name" value="P-loop_NTPase"/>
</dbReference>
<evidence type="ECO:0000256" key="3">
    <source>
        <dbReference type="ARBA" id="ARBA00022741"/>
    </source>
</evidence>
<evidence type="ECO:0000256" key="2">
    <source>
        <dbReference type="ARBA" id="ARBA00022692"/>
    </source>
</evidence>
<name>A0A927ZT98_SELRU</name>
<dbReference type="InterPro" id="IPR017871">
    <property type="entry name" value="ABC_transporter-like_CS"/>
</dbReference>
<dbReference type="InterPro" id="IPR003439">
    <property type="entry name" value="ABC_transporter-like_ATP-bd"/>
</dbReference>
<dbReference type="CDD" id="cd18584">
    <property type="entry name" value="ABC_6TM_AarD_CydD"/>
    <property type="match status" value="1"/>
</dbReference>
<evidence type="ECO:0000256" key="5">
    <source>
        <dbReference type="ARBA" id="ARBA00022989"/>
    </source>
</evidence>
<feature type="transmembrane region" description="Helical" evidence="7">
    <location>
        <begin position="236"/>
        <end position="256"/>
    </location>
</feature>
<dbReference type="PANTHER" id="PTHR24221:SF590">
    <property type="entry name" value="COMPONENT LINKED WITH THE ASSEMBLY OF CYTOCHROME' TRANSPORT TRANSMEMBRANE ATP-BINDING PROTEIN ABC TRANSPORTER CYDD-RELATED"/>
    <property type="match status" value="1"/>
</dbReference>
<dbReference type="AlphaFoldDB" id="A0A927ZT98"/>
<dbReference type="GO" id="GO:0140359">
    <property type="term" value="F:ABC-type transporter activity"/>
    <property type="evidence" value="ECO:0007669"/>
    <property type="project" value="InterPro"/>
</dbReference>
<keyword evidence="6 7" id="KW-0472">Membrane</keyword>
<keyword evidence="5 7" id="KW-1133">Transmembrane helix</keyword>
<dbReference type="PROSITE" id="PS00211">
    <property type="entry name" value="ABC_TRANSPORTER_1"/>
    <property type="match status" value="1"/>
</dbReference>
<feature type="domain" description="ABC transporter" evidence="8">
    <location>
        <begin position="331"/>
        <end position="548"/>
    </location>
</feature>
<evidence type="ECO:0000259" key="8">
    <source>
        <dbReference type="PROSITE" id="PS50893"/>
    </source>
</evidence>
<evidence type="ECO:0000259" key="9">
    <source>
        <dbReference type="PROSITE" id="PS50929"/>
    </source>
</evidence>
<keyword evidence="2 7" id="KW-0812">Transmembrane</keyword>
<feature type="domain" description="ABC transmembrane type-1" evidence="9">
    <location>
        <begin position="25"/>
        <end position="298"/>
    </location>
</feature>
<dbReference type="SUPFAM" id="SSF52540">
    <property type="entry name" value="P-loop containing nucleoside triphosphate hydrolases"/>
    <property type="match status" value="1"/>
</dbReference>
<dbReference type="PROSITE" id="PS50893">
    <property type="entry name" value="ABC_TRANSPORTER_2"/>
    <property type="match status" value="1"/>
</dbReference>
<dbReference type="SUPFAM" id="SSF90123">
    <property type="entry name" value="ABC transporter transmembrane region"/>
    <property type="match status" value="1"/>
</dbReference>
<keyword evidence="3" id="KW-0547">Nucleotide-binding</keyword>
<dbReference type="InterPro" id="IPR039421">
    <property type="entry name" value="Type_1_exporter"/>
</dbReference>
<dbReference type="Gene3D" id="1.20.1560.10">
    <property type="entry name" value="ABC transporter type 1, transmembrane domain"/>
    <property type="match status" value="1"/>
</dbReference>
<dbReference type="PROSITE" id="PS50929">
    <property type="entry name" value="ABC_TM1F"/>
    <property type="match status" value="1"/>
</dbReference>
<comment type="caution">
    <text evidence="10">The sequence shown here is derived from an EMBL/GenBank/DDBJ whole genome shotgun (WGS) entry which is preliminary data.</text>
</comment>
<dbReference type="GO" id="GO:0005886">
    <property type="term" value="C:plasma membrane"/>
    <property type="evidence" value="ECO:0007669"/>
    <property type="project" value="UniProtKB-SubCell"/>
</dbReference>
<evidence type="ECO:0000313" key="10">
    <source>
        <dbReference type="EMBL" id="MBE6093338.1"/>
    </source>
</evidence>
<sequence length="550" mass="61312">MIPARFQLYGQKDKRNLLLLSLEQLVHVALYTGAMGALTYIVNAVFLQEKPIAEAAPVLLVLLFLLICREFILYRQKQQLLNMSQDFRQQVRQKLHRQGLANPLTADDSSELLTLSCETTETLDDDYQILLPTLISLLTTLPFLLVVFACNDIITAAITLVTLPIAPFLLYLLGSLTKKRSEAAWQSMRNLTQGFHELLQALPMLKIFQQDKAQRSTAQKLIQQFSTATLNVLEQAFLASFVLELITTLAIALIAVTIGLRLLNGELSFATGFFLLLLLPEFYQPLRQSGTAFHTAMNTNTATAKIAQALTETDHVPHHGHHEKLAVPPAIHIRKMSFTYPKRHTPTWQNLNLTLPAGKITVLTGSSGCGKTTLLMLIAGLYAPTDGGIYLEDQLLHTMHPASQQKLIGYLPQEPHLYQGTLQENLLLFQDAPPERCLQALRLAQLADFYHQLTEGLSTRYGDGGQKLSQGQLKRLGLARLILQNNPVMLLDEPTTGLDEHTEAKIIHTLDVIAKGRTMIISSHHPAVLQLADNVIDLHAYLPREEDVPC</sequence>
<feature type="transmembrane region" description="Helical" evidence="7">
    <location>
        <begin position="52"/>
        <end position="74"/>
    </location>
</feature>
<accession>A0A927ZT98</accession>
<dbReference type="Gene3D" id="3.40.50.300">
    <property type="entry name" value="P-loop containing nucleotide triphosphate hydrolases"/>
    <property type="match status" value="1"/>
</dbReference>
<reference evidence="10" key="1">
    <citation type="submission" date="2019-04" db="EMBL/GenBank/DDBJ databases">
        <title>Evolution of Biomass-Degrading Anaerobic Consortia Revealed by Metagenomics.</title>
        <authorList>
            <person name="Peng X."/>
        </authorList>
    </citation>
    <scope>NUCLEOTIDE SEQUENCE</scope>
    <source>
        <strain evidence="10">SIG240</strain>
    </source>
</reference>
<feature type="transmembrane region" description="Helical" evidence="7">
    <location>
        <begin position="25"/>
        <end position="46"/>
    </location>
</feature>
<dbReference type="GO" id="GO:0005524">
    <property type="term" value="F:ATP binding"/>
    <property type="evidence" value="ECO:0007669"/>
    <property type="project" value="UniProtKB-KW"/>
</dbReference>
<feature type="transmembrane region" description="Helical" evidence="7">
    <location>
        <begin position="153"/>
        <end position="173"/>
    </location>
</feature>
<dbReference type="InterPro" id="IPR014216">
    <property type="entry name" value="ABC_transptr_CydD"/>
</dbReference>
<evidence type="ECO:0000256" key="6">
    <source>
        <dbReference type="ARBA" id="ARBA00023136"/>
    </source>
</evidence>
<dbReference type="NCBIfam" id="TIGR02857">
    <property type="entry name" value="CydD"/>
    <property type="match status" value="1"/>
</dbReference>
<gene>
    <name evidence="10" type="primary">cydD</name>
    <name evidence="10" type="ORF">E7201_09275</name>
</gene>
<dbReference type="Proteomes" id="UP000761380">
    <property type="component" value="Unassembled WGS sequence"/>
</dbReference>
<evidence type="ECO:0000256" key="7">
    <source>
        <dbReference type="SAM" id="Phobius"/>
    </source>
</evidence>
<feature type="transmembrane region" description="Helical" evidence="7">
    <location>
        <begin position="129"/>
        <end position="147"/>
    </location>
</feature>
<dbReference type="Pfam" id="PF00005">
    <property type="entry name" value="ABC_tran"/>
    <property type="match status" value="1"/>
</dbReference>
<dbReference type="InterPro" id="IPR003593">
    <property type="entry name" value="AAA+_ATPase"/>
</dbReference>
<comment type="subcellular location">
    <subcellularLocation>
        <location evidence="1">Cell membrane</location>
        <topology evidence="1">Multi-pass membrane protein</topology>
    </subcellularLocation>
</comment>
<dbReference type="GO" id="GO:0042883">
    <property type="term" value="P:cysteine transport"/>
    <property type="evidence" value="ECO:0007669"/>
    <property type="project" value="InterPro"/>
</dbReference>
<evidence type="ECO:0000256" key="4">
    <source>
        <dbReference type="ARBA" id="ARBA00022840"/>
    </source>
</evidence>
<proteinExistence type="predicted"/>
<evidence type="ECO:0000256" key="1">
    <source>
        <dbReference type="ARBA" id="ARBA00004651"/>
    </source>
</evidence>
<dbReference type="EMBL" id="SVBY01000074">
    <property type="protein sequence ID" value="MBE6093338.1"/>
    <property type="molecule type" value="Genomic_DNA"/>
</dbReference>
<keyword evidence="4" id="KW-0067">ATP-binding</keyword>